<comment type="similarity">
    <text evidence="3 8">Belongs to the cytochrome P450 family.</text>
</comment>
<dbReference type="InterPro" id="IPR050121">
    <property type="entry name" value="Cytochrome_P450_monoxygenase"/>
</dbReference>
<sequence>MTAMIGTLLSLSLLGALWFLYVVVRRLVFHPLARLPGPPLAAITGHYKTYFDVVRGGHWLRQLDRLHNKYGSVIRVGPNELHFKDRQVYDRIFSPNNHFTKDQGFYSCFGVGSSTFGATDPIHAKANRDLLAPYFDKRAMLDLESVISSTVELLGTRLTNREAPIDMFYGFRCATMDIITTHCFGRSSQLLQMPDLRTPLLVDIQDSIPLLWSMKSFPWLPVVLPWLPPWIGTGPKRQYDAFMRLHEFVSQEIAHVAKQGCGQGPKGGIPRCIYQDLITVSPLVHGKRSHTYLVDEALSLIQAGSDTIANTCIIGFFHVLNNPSIHARLTTELIRAFPDSQGPFAWSDLQKVSYLTAVIKESLRLSNGFVSPLPRVVGKDGVGLNGVDIPPGTVVSVGPSFIHSDPEIFPRPEEFCPERWLGASPSQNRYLIPFSRGPRMCLGINMAWTELYLTFGILFRKLDMVITHGPSPKEMADFVDYFVPVYGGKHLHIQAKLKDP</sequence>
<evidence type="ECO:0000256" key="5">
    <source>
        <dbReference type="ARBA" id="ARBA00023002"/>
    </source>
</evidence>
<dbReference type="Gene3D" id="1.10.630.10">
    <property type="entry name" value="Cytochrome P450"/>
    <property type="match status" value="1"/>
</dbReference>
<dbReference type="GeneID" id="6013918"/>
<dbReference type="STRING" id="240176.A8NY75"/>
<gene>
    <name evidence="9" type="ORF">CC1G_01274</name>
</gene>
<comment type="cofactor">
    <cofactor evidence="1 7">
        <name>heme</name>
        <dbReference type="ChEBI" id="CHEBI:30413"/>
    </cofactor>
</comment>
<keyword evidence="5 8" id="KW-0560">Oxidoreductase</keyword>
<protein>
    <submittedName>
        <fullName evidence="9">Benzoate 4-monooxygenase cytochrome P450</fullName>
    </submittedName>
</protein>
<evidence type="ECO:0000256" key="7">
    <source>
        <dbReference type="PIRSR" id="PIRSR602401-1"/>
    </source>
</evidence>
<keyword evidence="7 8" id="KW-0349">Heme</keyword>
<reference evidence="9 10" key="1">
    <citation type="journal article" date="2010" name="Proc. Natl. Acad. Sci. U.S.A.">
        <title>Insights into evolution of multicellular fungi from the assembled chromosomes of the mushroom Coprinopsis cinerea (Coprinus cinereus).</title>
        <authorList>
            <person name="Stajich J.E."/>
            <person name="Wilke S.K."/>
            <person name="Ahren D."/>
            <person name="Au C.H."/>
            <person name="Birren B.W."/>
            <person name="Borodovsky M."/>
            <person name="Burns C."/>
            <person name="Canback B."/>
            <person name="Casselton L.A."/>
            <person name="Cheng C.K."/>
            <person name="Deng J."/>
            <person name="Dietrich F.S."/>
            <person name="Fargo D.C."/>
            <person name="Farman M.L."/>
            <person name="Gathman A.C."/>
            <person name="Goldberg J."/>
            <person name="Guigo R."/>
            <person name="Hoegger P.J."/>
            <person name="Hooker J.B."/>
            <person name="Huggins A."/>
            <person name="James T.Y."/>
            <person name="Kamada T."/>
            <person name="Kilaru S."/>
            <person name="Kodira C."/>
            <person name="Kues U."/>
            <person name="Kupfer D."/>
            <person name="Kwan H.S."/>
            <person name="Lomsadze A."/>
            <person name="Li W."/>
            <person name="Lilly W.W."/>
            <person name="Ma L.J."/>
            <person name="Mackey A.J."/>
            <person name="Manning G."/>
            <person name="Martin F."/>
            <person name="Muraguchi H."/>
            <person name="Natvig D.O."/>
            <person name="Palmerini H."/>
            <person name="Ramesh M.A."/>
            <person name="Rehmeyer C.J."/>
            <person name="Roe B.A."/>
            <person name="Shenoy N."/>
            <person name="Stanke M."/>
            <person name="Ter-Hovhannisyan V."/>
            <person name="Tunlid A."/>
            <person name="Velagapudi R."/>
            <person name="Vision T.J."/>
            <person name="Zeng Q."/>
            <person name="Zolan M.E."/>
            <person name="Pukkila P.J."/>
        </authorList>
    </citation>
    <scope>NUCLEOTIDE SEQUENCE [LARGE SCALE GENOMIC DNA]</scope>
    <source>
        <strain evidence="10">Okayama-7 / 130 / ATCC MYA-4618 / FGSC 9003</strain>
    </source>
</reference>
<feature type="binding site" description="axial binding residue" evidence="7">
    <location>
        <position position="441"/>
    </location>
    <ligand>
        <name>heme</name>
        <dbReference type="ChEBI" id="CHEBI:30413"/>
    </ligand>
    <ligandPart>
        <name>Fe</name>
        <dbReference type="ChEBI" id="CHEBI:18248"/>
    </ligandPart>
</feature>
<organism evidence="9 10">
    <name type="scientific">Coprinopsis cinerea (strain Okayama-7 / 130 / ATCC MYA-4618 / FGSC 9003)</name>
    <name type="common">Inky cap fungus</name>
    <name type="synonym">Hormographiella aspergillata</name>
    <dbReference type="NCBI Taxonomy" id="240176"/>
    <lineage>
        <taxon>Eukaryota</taxon>
        <taxon>Fungi</taxon>
        <taxon>Dikarya</taxon>
        <taxon>Basidiomycota</taxon>
        <taxon>Agaricomycotina</taxon>
        <taxon>Agaricomycetes</taxon>
        <taxon>Agaricomycetidae</taxon>
        <taxon>Agaricales</taxon>
        <taxon>Agaricineae</taxon>
        <taxon>Psathyrellaceae</taxon>
        <taxon>Coprinopsis</taxon>
    </lineage>
</organism>
<dbReference type="GO" id="GO:0016705">
    <property type="term" value="F:oxidoreductase activity, acting on paired donors, with incorporation or reduction of molecular oxygen"/>
    <property type="evidence" value="ECO:0007669"/>
    <property type="project" value="InterPro"/>
</dbReference>
<evidence type="ECO:0000256" key="1">
    <source>
        <dbReference type="ARBA" id="ARBA00001971"/>
    </source>
</evidence>
<name>A8NY75_COPC7</name>
<dbReference type="GO" id="GO:0005506">
    <property type="term" value="F:iron ion binding"/>
    <property type="evidence" value="ECO:0007669"/>
    <property type="project" value="InterPro"/>
</dbReference>
<dbReference type="PROSITE" id="PS00086">
    <property type="entry name" value="CYTOCHROME_P450"/>
    <property type="match status" value="1"/>
</dbReference>
<dbReference type="PANTHER" id="PTHR24305">
    <property type="entry name" value="CYTOCHROME P450"/>
    <property type="match status" value="1"/>
</dbReference>
<dbReference type="SUPFAM" id="SSF48264">
    <property type="entry name" value="Cytochrome P450"/>
    <property type="match status" value="1"/>
</dbReference>
<dbReference type="InterPro" id="IPR002401">
    <property type="entry name" value="Cyt_P450_E_grp-I"/>
</dbReference>
<dbReference type="Proteomes" id="UP000001861">
    <property type="component" value="Unassembled WGS sequence"/>
</dbReference>
<dbReference type="InterPro" id="IPR001128">
    <property type="entry name" value="Cyt_P450"/>
</dbReference>
<dbReference type="AlphaFoldDB" id="A8NY75"/>
<comment type="pathway">
    <text evidence="2">Secondary metabolite biosynthesis.</text>
</comment>
<keyword evidence="6 7" id="KW-0408">Iron</keyword>
<dbReference type="HOGENOM" id="CLU_001570_14_4_1"/>
<dbReference type="RefSeq" id="XP_001837362.2">
    <property type="nucleotide sequence ID" value="XM_001837310.2"/>
</dbReference>
<dbReference type="GO" id="GO:0020037">
    <property type="term" value="F:heme binding"/>
    <property type="evidence" value="ECO:0007669"/>
    <property type="project" value="InterPro"/>
</dbReference>
<accession>A8NY75</accession>
<keyword evidence="10" id="KW-1185">Reference proteome</keyword>
<evidence type="ECO:0000313" key="10">
    <source>
        <dbReference type="Proteomes" id="UP000001861"/>
    </source>
</evidence>
<dbReference type="PRINTS" id="PR00385">
    <property type="entry name" value="P450"/>
</dbReference>
<dbReference type="EMBL" id="AACS02000005">
    <property type="protein sequence ID" value="EAU84278.2"/>
    <property type="molecule type" value="Genomic_DNA"/>
</dbReference>
<dbReference type="InterPro" id="IPR017972">
    <property type="entry name" value="Cyt_P450_CS"/>
</dbReference>
<evidence type="ECO:0000256" key="2">
    <source>
        <dbReference type="ARBA" id="ARBA00005179"/>
    </source>
</evidence>
<keyword evidence="4 7" id="KW-0479">Metal-binding</keyword>
<dbReference type="InParanoid" id="A8NY75"/>
<dbReference type="InterPro" id="IPR036396">
    <property type="entry name" value="Cyt_P450_sf"/>
</dbReference>
<evidence type="ECO:0000256" key="6">
    <source>
        <dbReference type="ARBA" id="ARBA00023004"/>
    </source>
</evidence>
<evidence type="ECO:0000256" key="8">
    <source>
        <dbReference type="RuleBase" id="RU000461"/>
    </source>
</evidence>
<dbReference type="GO" id="GO:0004497">
    <property type="term" value="F:monooxygenase activity"/>
    <property type="evidence" value="ECO:0007669"/>
    <property type="project" value="UniProtKB-KW"/>
</dbReference>
<dbReference type="Pfam" id="PF00067">
    <property type="entry name" value="p450"/>
    <property type="match status" value="1"/>
</dbReference>
<dbReference type="CDD" id="cd11062">
    <property type="entry name" value="CYP58-like"/>
    <property type="match status" value="1"/>
</dbReference>
<dbReference type="VEuPathDB" id="FungiDB:CC1G_01274"/>
<dbReference type="PANTHER" id="PTHR24305:SF157">
    <property type="entry name" value="N-ACETYLTRYPTOPHAN 6-HYDROXYLASE IVOC-RELATED"/>
    <property type="match status" value="1"/>
</dbReference>
<evidence type="ECO:0000256" key="3">
    <source>
        <dbReference type="ARBA" id="ARBA00010617"/>
    </source>
</evidence>
<evidence type="ECO:0000256" key="4">
    <source>
        <dbReference type="ARBA" id="ARBA00022723"/>
    </source>
</evidence>
<keyword evidence="8" id="KW-0503">Monooxygenase</keyword>
<dbReference type="OrthoDB" id="1470350at2759"/>
<comment type="caution">
    <text evidence="9">The sequence shown here is derived from an EMBL/GenBank/DDBJ whole genome shotgun (WGS) entry which is preliminary data.</text>
</comment>
<evidence type="ECO:0000313" key="9">
    <source>
        <dbReference type="EMBL" id="EAU84278.2"/>
    </source>
</evidence>
<dbReference type="eggNOG" id="KOG0157">
    <property type="taxonomic scope" value="Eukaryota"/>
</dbReference>
<dbReference type="KEGG" id="cci:CC1G_01274"/>
<proteinExistence type="inferred from homology"/>
<dbReference type="OMA" id="IVKDGGW"/>
<dbReference type="PRINTS" id="PR00463">
    <property type="entry name" value="EP450I"/>
</dbReference>